<dbReference type="NCBIfam" id="TIGR03086">
    <property type="entry name" value="TIGR03086 family metal-binding protein"/>
    <property type="match status" value="1"/>
</dbReference>
<proteinExistence type="predicted"/>
<dbReference type="InterPro" id="IPR017517">
    <property type="entry name" value="Maleyloyr_isom"/>
</dbReference>
<dbReference type="InterPro" id="IPR034660">
    <property type="entry name" value="DinB/YfiT-like"/>
</dbReference>
<dbReference type="NCBIfam" id="TIGR03083">
    <property type="entry name" value="maleylpyruvate isomerase family mycothiol-dependent enzyme"/>
    <property type="match status" value="1"/>
</dbReference>
<evidence type="ECO:0000259" key="1">
    <source>
        <dbReference type="Pfam" id="PF11716"/>
    </source>
</evidence>
<protein>
    <submittedName>
        <fullName evidence="2">TIGR03086 family metal-binding protein</fullName>
    </submittedName>
</protein>
<dbReference type="RefSeq" id="WP_205117091.1">
    <property type="nucleotide sequence ID" value="NZ_JAFBCM010000001.1"/>
</dbReference>
<gene>
    <name evidence="2" type="ORF">ACFOUW_08375</name>
</gene>
<dbReference type="SUPFAM" id="SSF109854">
    <property type="entry name" value="DinB/YfiT-like putative metalloenzymes"/>
    <property type="match status" value="1"/>
</dbReference>
<dbReference type="InterPro" id="IPR017520">
    <property type="entry name" value="CHP03086"/>
</dbReference>
<comment type="caution">
    <text evidence="2">The sequence shown here is derived from an EMBL/GenBank/DDBJ whole genome shotgun (WGS) entry which is preliminary data.</text>
</comment>
<evidence type="ECO:0000313" key="3">
    <source>
        <dbReference type="Proteomes" id="UP001595699"/>
    </source>
</evidence>
<dbReference type="Proteomes" id="UP001595699">
    <property type="component" value="Unassembled WGS sequence"/>
</dbReference>
<dbReference type="Gene3D" id="1.20.120.450">
    <property type="entry name" value="dinb family like domain"/>
    <property type="match status" value="1"/>
</dbReference>
<sequence>MSLPELMRTAAEAANDVVQGVRPDQLSLPTPCADWDVRALINHLLTTSGHMSELVARKQPVDLAALMETDFMTGDWAKDYAVQVDKAAAAWALPGATEGEFAMHGPPYPAEALAGMFLSELVTHGWDLARATGQTLRVSDELAAAVLELNAGMAPEGRTQGLFGEPVTLKEGASTLETAVAIAGRDPR</sequence>
<name>A0ABV7Y7Q1_9ACTN</name>
<keyword evidence="3" id="KW-1185">Reference proteome</keyword>
<feature type="domain" description="Mycothiol-dependent maleylpyruvate isomerase metal-binding" evidence="1">
    <location>
        <begin position="8"/>
        <end position="129"/>
    </location>
</feature>
<organism evidence="2 3">
    <name type="scientific">Tenggerimyces flavus</name>
    <dbReference type="NCBI Taxonomy" id="1708749"/>
    <lineage>
        <taxon>Bacteria</taxon>
        <taxon>Bacillati</taxon>
        <taxon>Actinomycetota</taxon>
        <taxon>Actinomycetes</taxon>
        <taxon>Propionibacteriales</taxon>
        <taxon>Nocardioidaceae</taxon>
        <taxon>Tenggerimyces</taxon>
    </lineage>
</organism>
<dbReference type="Pfam" id="PF11716">
    <property type="entry name" value="MDMPI_N"/>
    <property type="match status" value="1"/>
</dbReference>
<evidence type="ECO:0000313" key="2">
    <source>
        <dbReference type="EMBL" id="MFC3760852.1"/>
    </source>
</evidence>
<reference evidence="3" key="1">
    <citation type="journal article" date="2019" name="Int. J. Syst. Evol. Microbiol.">
        <title>The Global Catalogue of Microorganisms (GCM) 10K type strain sequencing project: providing services to taxonomists for standard genome sequencing and annotation.</title>
        <authorList>
            <consortium name="The Broad Institute Genomics Platform"/>
            <consortium name="The Broad Institute Genome Sequencing Center for Infectious Disease"/>
            <person name="Wu L."/>
            <person name="Ma J."/>
        </authorList>
    </citation>
    <scope>NUCLEOTIDE SEQUENCE [LARGE SCALE GENOMIC DNA]</scope>
    <source>
        <strain evidence="3">CGMCC 4.7241</strain>
    </source>
</reference>
<dbReference type="EMBL" id="JBHRZH010000006">
    <property type="protein sequence ID" value="MFC3760852.1"/>
    <property type="molecule type" value="Genomic_DNA"/>
</dbReference>
<dbReference type="InterPro" id="IPR024344">
    <property type="entry name" value="MDMPI_metal-binding"/>
</dbReference>
<accession>A0ABV7Y7Q1</accession>